<keyword evidence="12" id="KW-0862">Zinc</keyword>
<dbReference type="PROSITE" id="PS50089">
    <property type="entry name" value="ZF_RING_2"/>
    <property type="match status" value="1"/>
</dbReference>
<dbReference type="SUPFAM" id="SSF57850">
    <property type="entry name" value="RING/U-box"/>
    <property type="match status" value="1"/>
</dbReference>
<dbReference type="InterPro" id="IPR013083">
    <property type="entry name" value="Znf_RING/FYVE/PHD"/>
</dbReference>
<sequence>MLLLLGSLDSLFVSHAYHSTIQKGPTVQLVFGFEYAILWTIIFNTFLKYVLHTVDLHRENPWENKAVYLLYSELIISLAKVLLYTVFMTIMIRIHAFPLFAIRPMYLSIRAMKKAVNDVIHSRRAIRNMNTLYPDATAEELRTMDNVCIICREEMTAGGGSKKLPCNHIFHAACLRSWFQRQQTCPTCRMDVLRTPAPPQPQAPQPPAAAPAPPPAPAPPAAAAAAAPWNLLPPLWPPMSHADISSNLCDPGGAAAGHPTGDSAASSTTSNNNNSSTTPATGTAAQPTLPPFPFLPICKSFLHWNPCCFIKDRNKEGGGLAFLIKNLYYEDIAINIPNTSDLEAQEISNKTKTSSIKEKFWNFKKANWNLYQQNTNEDFKKAPTSIKDLEQNWISFKNTIIKAAKVSIPRAPPPPPSPELRSLSEDELRAMEGQERAHLEARIRCLRNIQTLLDAATLQMQQYSTLVAAVGNSLKPVQLWKGFAHCKDDRGNVSSHIS</sequence>
<dbReference type="PANTHER" id="PTHR22763:SF184">
    <property type="entry name" value="E3 UBIQUITIN-PROTEIN LIGASE SYNOVIOLIN"/>
    <property type="match status" value="1"/>
</dbReference>
<evidence type="ECO:0000256" key="3">
    <source>
        <dbReference type="ARBA" id="ARBA00004906"/>
    </source>
</evidence>
<feature type="region of interest" description="Disordered" evidence="16">
    <location>
        <begin position="196"/>
        <end position="222"/>
    </location>
</feature>
<dbReference type="InterPro" id="IPR057992">
    <property type="entry name" value="TPR_SYVN1_N"/>
</dbReference>
<dbReference type="Pfam" id="PF13639">
    <property type="entry name" value="zf-RING_2"/>
    <property type="match status" value="1"/>
</dbReference>
<evidence type="ECO:0000256" key="7">
    <source>
        <dbReference type="ARBA" id="ARBA00022692"/>
    </source>
</evidence>
<dbReference type="InterPro" id="IPR050731">
    <property type="entry name" value="HRD1_E3_ubiq-ligases"/>
</dbReference>
<name>A0ABY6K7L4_9ARAC</name>
<feature type="region of interest" description="Disordered" evidence="16">
    <location>
        <begin position="250"/>
        <end position="285"/>
    </location>
</feature>
<evidence type="ECO:0000256" key="6">
    <source>
        <dbReference type="ARBA" id="ARBA00022679"/>
    </source>
</evidence>
<evidence type="ECO:0000256" key="16">
    <source>
        <dbReference type="SAM" id="MobiDB-lite"/>
    </source>
</evidence>
<evidence type="ECO:0000313" key="20">
    <source>
        <dbReference type="Proteomes" id="UP001235939"/>
    </source>
</evidence>
<gene>
    <name evidence="19" type="ORF">LAZ67_3002182</name>
</gene>
<reference evidence="19 20" key="1">
    <citation type="submission" date="2022-01" db="EMBL/GenBank/DDBJ databases">
        <title>A chromosomal length assembly of Cordylochernes scorpioides.</title>
        <authorList>
            <person name="Zeh D."/>
            <person name="Zeh J."/>
        </authorList>
    </citation>
    <scope>NUCLEOTIDE SEQUENCE [LARGE SCALE GENOMIC DNA]</scope>
    <source>
        <strain evidence="19">IN4F17</strain>
        <tissue evidence="19">Whole Body</tissue>
    </source>
</reference>
<keyword evidence="10" id="KW-0833">Ubl conjugation pathway</keyword>
<accession>A0ABY6K7L4</accession>
<evidence type="ECO:0000256" key="15">
    <source>
        <dbReference type="PROSITE-ProRule" id="PRU00175"/>
    </source>
</evidence>
<proteinExistence type="inferred from homology"/>
<evidence type="ECO:0000256" key="9">
    <source>
        <dbReference type="ARBA" id="ARBA00022771"/>
    </source>
</evidence>
<evidence type="ECO:0000256" key="2">
    <source>
        <dbReference type="ARBA" id="ARBA00004477"/>
    </source>
</evidence>
<keyword evidence="11" id="KW-0256">Endoplasmic reticulum</keyword>
<feature type="compositionally biased region" description="Low complexity" evidence="16">
    <location>
        <begin position="263"/>
        <end position="285"/>
    </location>
</feature>
<evidence type="ECO:0000256" key="13">
    <source>
        <dbReference type="ARBA" id="ARBA00022989"/>
    </source>
</evidence>
<comment type="similarity">
    <text evidence="4">Belongs to the HRD1 family.</text>
</comment>
<comment type="catalytic activity">
    <reaction evidence="1">
        <text>S-ubiquitinyl-[E2 ubiquitin-conjugating enzyme]-L-cysteine + [acceptor protein]-L-lysine = [E2 ubiquitin-conjugating enzyme]-L-cysteine + N(6)-ubiquitinyl-[acceptor protein]-L-lysine.</text>
        <dbReference type="EC" id="2.3.2.27"/>
    </reaction>
</comment>
<dbReference type="Pfam" id="PF25563">
    <property type="entry name" value="TPR_SYVN1_N"/>
    <property type="match status" value="1"/>
</dbReference>
<evidence type="ECO:0000259" key="18">
    <source>
        <dbReference type="PROSITE" id="PS50089"/>
    </source>
</evidence>
<keyword evidence="13 17" id="KW-1133">Transmembrane helix</keyword>
<evidence type="ECO:0000256" key="10">
    <source>
        <dbReference type="ARBA" id="ARBA00022786"/>
    </source>
</evidence>
<dbReference type="InterPro" id="IPR058051">
    <property type="entry name" value="Znf_RING_synoviolin"/>
</dbReference>
<evidence type="ECO:0000256" key="12">
    <source>
        <dbReference type="ARBA" id="ARBA00022833"/>
    </source>
</evidence>
<evidence type="ECO:0000256" key="14">
    <source>
        <dbReference type="ARBA" id="ARBA00023136"/>
    </source>
</evidence>
<keyword evidence="7 17" id="KW-0812">Transmembrane</keyword>
<feature type="transmembrane region" description="Helical" evidence="17">
    <location>
        <begin position="68"/>
        <end position="92"/>
    </location>
</feature>
<feature type="domain" description="RING-type" evidence="18">
    <location>
        <begin position="148"/>
        <end position="189"/>
    </location>
</feature>
<evidence type="ECO:0000256" key="4">
    <source>
        <dbReference type="ARBA" id="ARBA00010089"/>
    </source>
</evidence>
<evidence type="ECO:0000313" key="19">
    <source>
        <dbReference type="EMBL" id="UYV64856.1"/>
    </source>
</evidence>
<comment type="pathway">
    <text evidence="3">Protein modification; protein ubiquitination.</text>
</comment>
<evidence type="ECO:0000256" key="17">
    <source>
        <dbReference type="SAM" id="Phobius"/>
    </source>
</evidence>
<comment type="subcellular location">
    <subcellularLocation>
        <location evidence="2">Endoplasmic reticulum membrane</location>
        <topology evidence="2">Multi-pass membrane protein</topology>
    </subcellularLocation>
</comment>
<organism evidence="19 20">
    <name type="scientific">Cordylochernes scorpioides</name>
    <dbReference type="NCBI Taxonomy" id="51811"/>
    <lineage>
        <taxon>Eukaryota</taxon>
        <taxon>Metazoa</taxon>
        <taxon>Ecdysozoa</taxon>
        <taxon>Arthropoda</taxon>
        <taxon>Chelicerata</taxon>
        <taxon>Arachnida</taxon>
        <taxon>Pseudoscorpiones</taxon>
        <taxon>Cheliferoidea</taxon>
        <taxon>Chernetidae</taxon>
        <taxon>Cordylochernes</taxon>
    </lineage>
</organism>
<keyword evidence="8" id="KW-0479">Metal-binding</keyword>
<feature type="compositionally biased region" description="Pro residues" evidence="16">
    <location>
        <begin position="196"/>
        <end position="220"/>
    </location>
</feature>
<evidence type="ECO:0000256" key="8">
    <source>
        <dbReference type="ARBA" id="ARBA00022723"/>
    </source>
</evidence>
<keyword evidence="9 15" id="KW-0863">Zinc-finger</keyword>
<dbReference type="Proteomes" id="UP001235939">
    <property type="component" value="Chromosome 03"/>
</dbReference>
<keyword evidence="6" id="KW-0808">Transferase</keyword>
<dbReference type="SMART" id="SM00184">
    <property type="entry name" value="RING"/>
    <property type="match status" value="1"/>
</dbReference>
<dbReference type="EMBL" id="CP092865">
    <property type="protein sequence ID" value="UYV64856.1"/>
    <property type="molecule type" value="Genomic_DNA"/>
</dbReference>
<evidence type="ECO:0000256" key="11">
    <source>
        <dbReference type="ARBA" id="ARBA00022824"/>
    </source>
</evidence>
<dbReference type="Gene3D" id="3.30.40.10">
    <property type="entry name" value="Zinc/RING finger domain, C3HC4 (zinc finger)"/>
    <property type="match status" value="1"/>
</dbReference>
<evidence type="ECO:0000256" key="1">
    <source>
        <dbReference type="ARBA" id="ARBA00000900"/>
    </source>
</evidence>
<dbReference type="PANTHER" id="PTHR22763">
    <property type="entry name" value="RING ZINC FINGER PROTEIN"/>
    <property type="match status" value="1"/>
</dbReference>
<keyword evidence="14 17" id="KW-0472">Membrane</keyword>
<protein>
    <recommendedName>
        <fullName evidence="5">RING-type E3 ubiquitin transferase</fullName>
        <ecNumber evidence="5">2.3.2.27</ecNumber>
    </recommendedName>
</protein>
<feature type="transmembrane region" description="Helical" evidence="17">
    <location>
        <begin position="26"/>
        <end position="47"/>
    </location>
</feature>
<dbReference type="CDD" id="cd16479">
    <property type="entry name" value="RING-H2_synoviolin"/>
    <property type="match status" value="1"/>
</dbReference>
<keyword evidence="20" id="KW-1185">Reference proteome</keyword>
<dbReference type="InterPro" id="IPR001841">
    <property type="entry name" value="Znf_RING"/>
</dbReference>
<evidence type="ECO:0000256" key="5">
    <source>
        <dbReference type="ARBA" id="ARBA00012483"/>
    </source>
</evidence>
<dbReference type="EC" id="2.3.2.27" evidence="5"/>